<dbReference type="RefSeq" id="WP_236900717.1">
    <property type="nucleotide sequence ID" value="NZ_CP016282.1"/>
</dbReference>
<keyword evidence="5 12" id="KW-1133">Transmembrane helix</keyword>
<reference evidence="14 15" key="1">
    <citation type="submission" date="2016-06" db="EMBL/GenBank/DDBJ databases">
        <title>Genome sequencing of Cryobacterium arcticum PAMC 27867.</title>
        <authorList>
            <person name="Lee J."/>
            <person name="Kim O.-S."/>
        </authorList>
    </citation>
    <scope>NUCLEOTIDE SEQUENCE [LARGE SCALE GENOMIC DNA]</scope>
    <source>
        <strain evidence="14 15">PAMC 27867</strain>
    </source>
</reference>
<dbReference type="KEGG" id="cart:PA27867_2828"/>
<keyword evidence="4 12" id="KW-0812">Transmembrane</keyword>
<dbReference type="PANTHER" id="PTHR37461:SF1">
    <property type="entry name" value="ANTI-SIGMA-K FACTOR RSKA"/>
    <property type="match status" value="1"/>
</dbReference>
<dbReference type="PANTHER" id="PTHR37461">
    <property type="entry name" value="ANTI-SIGMA-K FACTOR RSKA"/>
    <property type="match status" value="1"/>
</dbReference>
<feature type="region of interest" description="Disordered" evidence="11">
    <location>
        <begin position="90"/>
        <end position="161"/>
    </location>
</feature>
<feature type="compositionally biased region" description="Polar residues" evidence="11">
    <location>
        <begin position="308"/>
        <end position="321"/>
    </location>
</feature>
<evidence type="ECO:0000256" key="2">
    <source>
        <dbReference type="ARBA" id="ARBA00004236"/>
    </source>
</evidence>
<organism evidence="14 15">
    <name type="scientific">Cryobacterium arcticum</name>
    <dbReference type="NCBI Taxonomy" id="670052"/>
    <lineage>
        <taxon>Bacteria</taxon>
        <taxon>Bacillati</taxon>
        <taxon>Actinomycetota</taxon>
        <taxon>Actinomycetes</taxon>
        <taxon>Micrococcales</taxon>
        <taxon>Microbacteriaceae</taxon>
        <taxon>Cryobacterium</taxon>
    </lineage>
</organism>
<evidence type="ECO:0000256" key="8">
    <source>
        <dbReference type="ARBA" id="ARBA00023163"/>
    </source>
</evidence>
<dbReference type="Gene3D" id="1.10.10.1320">
    <property type="entry name" value="Anti-sigma factor, zinc-finger domain"/>
    <property type="match status" value="1"/>
</dbReference>
<dbReference type="GO" id="GO:0005886">
    <property type="term" value="C:plasma membrane"/>
    <property type="evidence" value="ECO:0007669"/>
    <property type="project" value="UniProtKB-SubCell"/>
</dbReference>
<dbReference type="Pfam" id="PF10099">
    <property type="entry name" value="RskA_C"/>
    <property type="match status" value="1"/>
</dbReference>
<dbReference type="STRING" id="670052.PA27867_2828"/>
<evidence type="ECO:0000256" key="10">
    <source>
        <dbReference type="ARBA" id="ARBA00030803"/>
    </source>
</evidence>
<dbReference type="PATRIC" id="fig|670052.7.peg.2906"/>
<name>A0A1B1BMN7_9MICO</name>
<sequence length="321" mass="32074">MNDHDKSTGDLTGNGSVENPADLAGAYALHALSPDEAAVYERYLAQSEQARTEAAELGDTAVALGLSVAPVQPSSALKASLMAKLASTPQLAPRGAAEPSAPTDTTTDTTTDAPPAAIPIGSAPSHAAATAPGATGQNPAAPGSDVTGAGDGRGSGSAADRAQRRWFQRPAGYLVAAAAAIALFVGGTVAGQAIYGNPNDDFAQQQASSLAEIEASPDSQRAAAQTATGQDATLVWSGELGLSAIIVEDLPALGDDQDYQLWYIGEAGPVSAGTFDSDGSGTAWRVLDGTMTAGDTVGVTVEPKGGSEQPTTDPIVAIQSS</sequence>
<feature type="region of interest" description="Disordered" evidence="11">
    <location>
        <begin position="300"/>
        <end position="321"/>
    </location>
</feature>
<keyword evidence="3" id="KW-1003">Cell membrane</keyword>
<evidence type="ECO:0000256" key="3">
    <source>
        <dbReference type="ARBA" id="ARBA00022475"/>
    </source>
</evidence>
<evidence type="ECO:0000256" key="4">
    <source>
        <dbReference type="ARBA" id="ARBA00022692"/>
    </source>
</evidence>
<evidence type="ECO:0000256" key="6">
    <source>
        <dbReference type="ARBA" id="ARBA00023015"/>
    </source>
</evidence>
<dbReference type="GO" id="GO:0016989">
    <property type="term" value="F:sigma factor antagonist activity"/>
    <property type="evidence" value="ECO:0007669"/>
    <property type="project" value="TreeGrafter"/>
</dbReference>
<comment type="subcellular location">
    <subcellularLocation>
        <location evidence="2">Cell membrane</location>
    </subcellularLocation>
    <subcellularLocation>
        <location evidence="1">Membrane</location>
        <topology evidence="1">Single-pass membrane protein</topology>
    </subcellularLocation>
</comment>
<evidence type="ECO:0000313" key="15">
    <source>
        <dbReference type="Proteomes" id="UP000092582"/>
    </source>
</evidence>
<evidence type="ECO:0000256" key="9">
    <source>
        <dbReference type="ARBA" id="ARBA00029829"/>
    </source>
</evidence>
<evidence type="ECO:0000259" key="13">
    <source>
        <dbReference type="Pfam" id="PF10099"/>
    </source>
</evidence>
<dbReference type="InterPro" id="IPR041916">
    <property type="entry name" value="Anti_sigma_zinc_sf"/>
</dbReference>
<evidence type="ECO:0000256" key="12">
    <source>
        <dbReference type="SAM" id="Phobius"/>
    </source>
</evidence>
<protein>
    <recommendedName>
        <fullName evidence="10">Regulator of SigK</fullName>
    </recommendedName>
    <alternativeName>
        <fullName evidence="9">Sigma-K anti-sigma factor RskA</fullName>
    </alternativeName>
</protein>
<evidence type="ECO:0000256" key="5">
    <source>
        <dbReference type="ARBA" id="ARBA00022989"/>
    </source>
</evidence>
<dbReference type="InterPro" id="IPR051474">
    <property type="entry name" value="Anti-sigma-K/W_factor"/>
</dbReference>
<dbReference type="AlphaFoldDB" id="A0A1B1BMN7"/>
<keyword evidence="8" id="KW-0804">Transcription</keyword>
<dbReference type="GO" id="GO:0006417">
    <property type="term" value="P:regulation of translation"/>
    <property type="evidence" value="ECO:0007669"/>
    <property type="project" value="TreeGrafter"/>
</dbReference>
<dbReference type="InterPro" id="IPR018764">
    <property type="entry name" value="RskA_C"/>
</dbReference>
<feature type="region of interest" description="Disordered" evidence="11">
    <location>
        <begin position="1"/>
        <end position="20"/>
    </location>
</feature>
<evidence type="ECO:0000256" key="7">
    <source>
        <dbReference type="ARBA" id="ARBA00023136"/>
    </source>
</evidence>
<keyword evidence="6" id="KW-0805">Transcription regulation</keyword>
<evidence type="ECO:0000256" key="1">
    <source>
        <dbReference type="ARBA" id="ARBA00004167"/>
    </source>
</evidence>
<gene>
    <name evidence="14" type="ORF">PA27867_2828</name>
</gene>
<dbReference type="Proteomes" id="UP000092582">
    <property type="component" value="Chromosome 1"/>
</dbReference>
<proteinExistence type="predicted"/>
<evidence type="ECO:0000313" key="14">
    <source>
        <dbReference type="EMBL" id="ANP73766.1"/>
    </source>
</evidence>
<evidence type="ECO:0000256" key="11">
    <source>
        <dbReference type="SAM" id="MobiDB-lite"/>
    </source>
</evidence>
<feature type="domain" description="Anti-sigma K factor RskA C-terminal" evidence="13">
    <location>
        <begin position="175"/>
        <end position="315"/>
    </location>
</feature>
<feature type="compositionally biased region" description="Low complexity" evidence="11">
    <location>
        <begin position="101"/>
        <end position="143"/>
    </location>
</feature>
<accession>A0A1B1BMN7</accession>
<feature type="transmembrane region" description="Helical" evidence="12">
    <location>
        <begin position="171"/>
        <end position="195"/>
    </location>
</feature>
<keyword evidence="15" id="KW-1185">Reference proteome</keyword>
<keyword evidence="7 12" id="KW-0472">Membrane</keyword>
<dbReference type="EMBL" id="CP016282">
    <property type="protein sequence ID" value="ANP73766.1"/>
    <property type="molecule type" value="Genomic_DNA"/>
</dbReference>